<evidence type="ECO:0000256" key="2">
    <source>
        <dbReference type="ARBA" id="ARBA00022692"/>
    </source>
</evidence>
<evidence type="ECO:0000256" key="5">
    <source>
        <dbReference type="SAM" id="Phobius"/>
    </source>
</evidence>
<keyword evidence="3 5" id="KW-1133">Transmembrane helix</keyword>
<dbReference type="InterPro" id="IPR010432">
    <property type="entry name" value="RDD"/>
</dbReference>
<feature type="transmembrane region" description="Helical" evidence="5">
    <location>
        <begin position="114"/>
        <end position="140"/>
    </location>
</feature>
<sequence length="167" mass="18033">MSQPLVTSATAERPVAFDPLADPRLYDGVLSRRVLAFLVDFAVVLTLTAAASVVIFFLGVLTLGLAWLLYGGVLYAMAVLYSGATLGGDRAATWGMRLTGLTCRQLDGTRPGFLIAAAHVVFLYFSMTILTPVVLLVGLFTKRKQLLHDLILSTVVLDRGRLDGRGY</sequence>
<evidence type="ECO:0000256" key="3">
    <source>
        <dbReference type="ARBA" id="ARBA00022989"/>
    </source>
</evidence>
<evidence type="ECO:0000256" key="4">
    <source>
        <dbReference type="ARBA" id="ARBA00023136"/>
    </source>
</evidence>
<keyword evidence="2 5" id="KW-0812">Transmembrane</keyword>
<protein>
    <submittedName>
        <fullName evidence="7">RDD family protein</fullName>
    </submittedName>
</protein>
<dbReference type="Pfam" id="PF06271">
    <property type="entry name" value="RDD"/>
    <property type="match status" value="1"/>
</dbReference>
<evidence type="ECO:0000256" key="1">
    <source>
        <dbReference type="ARBA" id="ARBA00004141"/>
    </source>
</evidence>
<gene>
    <name evidence="7" type="ORF">ACFQ4O_05010</name>
</gene>
<dbReference type="RefSeq" id="WP_378774555.1">
    <property type="nucleotide sequence ID" value="NZ_JBHTMX010000022.1"/>
</dbReference>
<comment type="caution">
    <text evidence="7">The sequence shown here is derived from an EMBL/GenBank/DDBJ whole genome shotgun (WGS) entry which is preliminary data.</text>
</comment>
<evidence type="ECO:0000313" key="7">
    <source>
        <dbReference type="EMBL" id="MFD1331353.1"/>
    </source>
</evidence>
<organism evidence="7 8">
    <name type="scientific">Methylopila musalis</name>
    <dbReference type="NCBI Taxonomy" id="1134781"/>
    <lineage>
        <taxon>Bacteria</taxon>
        <taxon>Pseudomonadati</taxon>
        <taxon>Pseudomonadota</taxon>
        <taxon>Alphaproteobacteria</taxon>
        <taxon>Hyphomicrobiales</taxon>
        <taxon>Methylopilaceae</taxon>
        <taxon>Methylopila</taxon>
    </lineage>
</organism>
<feature type="transmembrane region" description="Helical" evidence="5">
    <location>
        <begin position="34"/>
        <end position="58"/>
    </location>
</feature>
<dbReference type="Proteomes" id="UP001597171">
    <property type="component" value="Unassembled WGS sequence"/>
</dbReference>
<proteinExistence type="predicted"/>
<evidence type="ECO:0000259" key="6">
    <source>
        <dbReference type="Pfam" id="PF06271"/>
    </source>
</evidence>
<reference evidence="8" key="1">
    <citation type="journal article" date="2019" name="Int. J. Syst. Evol. Microbiol.">
        <title>The Global Catalogue of Microorganisms (GCM) 10K type strain sequencing project: providing services to taxonomists for standard genome sequencing and annotation.</title>
        <authorList>
            <consortium name="The Broad Institute Genomics Platform"/>
            <consortium name="The Broad Institute Genome Sequencing Center for Infectious Disease"/>
            <person name="Wu L."/>
            <person name="Ma J."/>
        </authorList>
    </citation>
    <scope>NUCLEOTIDE SEQUENCE [LARGE SCALE GENOMIC DNA]</scope>
    <source>
        <strain evidence="8">CCUG 61696</strain>
    </source>
</reference>
<dbReference type="EMBL" id="JBHTMX010000022">
    <property type="protein sequence ID" value="MFD1331353.1"/>
    <property type="molecule type" value="Genomic_DNA"/>
</dbReference>
<feature type="domain" description="RDD" evidence="6">
    <location>
        <begin position="30"/>
        <end position="151"/>
    </location>
</feature>
<feature type="transmembrane region" description="Helical" evidence="5">
    <location>
        <begin position="65"/>
        <end position="84"/>
    </location>
</feature>
<comment type="subcellular location">
    <subcellularLocation>
        <location evidence="1">Membrane</location>
        <topology evidence="1">Multi-pass membrane protein</topology>
    </subcellularLocation>
</comment>
<keyword evidence="4 5" id="KW-0472">Membrane</keyword>
<accession>A0ABW3Z5Y4</accession>
<evidence type="ECO:0000313" key="8">
    <source>
        <dbReference type="Proteomes" id="UP001597171"/>
    </source>
</evidence>
<keyword evidence="8" id="KW-1185">Reference proteome</keyword>
<name>A0ABW3Z5Y4_9HYPH</name>